<comment type="caution">
    <text evidence="8">The sequence shown here is derived from an EMBL/GenBank/DDBJ whole genome shotgun (WGS) entry which is preliminary data.</text>
</comment>
<organism evidence="8 9">
    <name type="scientific">Lentihominibacter hominis</name>
    <dbReference type="NCBI Taxonomy" id="2763645"/>
    <lineage>
        <taxon>Bacteria</taxon>
        <taxon>Bacillati</taxon>
        <taxon>Bacillota</taxon>
        <taxon>Clostridia</taxon>
        <taxon>Peptostreptococcales</taxon>
        <taxon>Anaerovoracaceae</taxon>
        <taxon>Lentihominibacter</taxon>
    </lineage>
</organism>
<feature type="transmembrane region" description="Helical" evidence="7">
    <location>
        <begin position="390"/>
        <end position="407"/>
    </location>
</feature>
<feature type="transmembrane region" description="Helical" evidence="7">
    <location>
        <begin position="195"/>
        <end position="217"/>
    </location>
</feature>
<dbReference type="InterPro" id="IPR044566">
    <property type="entry name" value="RMV1-like"/>
</dbReference>
<feature type="transmembrane region" description="Helical" evidence="7">
    <location>
        <begin position="461"/>
        <end position="481"/>
    </location>
</feature>
<keyword evidence="9" id="KW-1185">Reference proteome</keyword>
<feature type="transmembrane region" description="Helical" evidence="7">
    <location>
        <begin position="130"/>
        <end position="145"/>
    </location>
</feature>
<comment type="subcellular location">
    <subcellularLocation>
        <location evidence="1">Cell membrane</location>
        <topology evidence="1">Multi-pass membrane protein</topology>
    </subcellularLocation>
</comment>
<dbReference type="PIRSF" id="PIRSF006060">
    <property type="entry name" value="AA_transporter"/>
    <property type="match status" value="1"/>
</dbReference>
<evidence type="ECO:0000256" key="1">
    <source>
        <dbReference type="ARBA" id="ARBA00004651"/>
    </source>
</evidence>
<name>A0A926I7K6_9FIRM</name>
<evidence type="ECO:0000256" key="2">
    <source>
        <dbReference type="ARBA" id="ARBA00022448"/>
    </source>
</evidence>
<evidence type="ECO:0000313" key="8">
    <source>
        <dbReference type="EMBL" id="MBC8567211.1"/>
    </source>
</evidence>
<dbReference type="EMBL" id="JACRTA010000001">
    <property type="protein sequence ID" value="MBC8567211.1"/>
    <property type="molecule type" value="Genomic_DNA"/>
</dbReference>
<keyword evidence="2" id="KW-0813">Transport</keyword>
<dbReference type="GO" id="GO:0005886">
    <property type="term" value="C:plasma membrane"/>
    <property type="evidence" value="ECO:0007669"/>
    <property type="project" value="UniProtKB-SubCell"/>
</dbReference>
<sequence>MSDLQNTTGLKRHKVGLLAIVGTIYSLTAAGAYGIEDMVPAAGPGLCMVMLVVIPIVWAYPQAFVCAEMGSAIPAEGGPYKWVQETCGEFWGFQMGWWRTIGGYFNTITFVVLAAGYMTSAFGLTSTQEYAMKIAFIVIFTIVNLRGIKDVAIINTIISISILVSFAIVAVLGFAHYHQSPVEPFIPENQTLIESIGNALAIGMWMYGGMEAMSIMTEELDRPQLIPKALMIAIPLIILTYMIPTMAGLCSLGDWQQWGSEGMSYQDVAAFGGPIFYSFFIIVAVLSNISLFNGYIASTSRGFFVMAADNLCPKFLVKCDKKRGVPYVGVLTVAIVGFFLCTFDFSSLVVGTVMMSIFASSLTQISGIIRRVRKTHADGPFKLKVKDTLFVAYSAVPFLVGFIAIYLSGTHDFVYSICGIMSGPLIYIILKAAKGGLTKINPKRFPTNPKTKLAPGDISRIGLILVMWAILGVLAVLWFPSFDGADNYDPGVFNHYLLAIKLIIGIGGVLGVVLMIFGRKKDPAKLFWCEKND</sequence>
<evidence type="ECO:0000256" key="3">
    <source>
        <dbReference type="ARBA" id="ARBA00022475"/>
    </source>
</evidence>
<feature type="transmembrane region" description="Helical" evidence="7">
    <location>
        <begin position="104"/>
        <end position="124"/>
    </location>
</feature>
<accession>A0A926I7K6</accession>
<dbReference type="PANTHER" id="PTHR45826">
    <property type="entry name" value="POLYAMINE TRANSPORTER PUT1"/>
    <property type="match status" value="1"/>
</dbReference>
<dbReference type="Proteomes" id="UP000610862">
    <property type="component" value="Unassembled WGS sequence"/>
</dbReference>
<evidence type="ECO:0000313" key="9">
    <source>
        <dbReference type="Proteomes" id="UP000610862"/>
    </source>
</evidence>
<feature type="transmembrane region" description="Helical" evidence="7">
    <location>
        <begin position="413"/>
        <end position="430"/>
    </location>
</feature>
<protein>
    <submittedName>
        <fullName evidence="8">APC family permease</fullName>
    </submittedName>
</protein>
<keyword evidence="3" id="KW-1003">Cell membrane</keyword>
<feature type="transmembrane region" description="Helical" evidence="7">
    <location>
        <begin position="349"/>
        <end position="369"/>
    </location>
</feature>
<feature type="transmembrane region" description="Helical" evidence="7">
    <location>
        <begin position="324"/>
        <end position="343"/>
    </location>
</feature>
<dbReference type="Pfam" id="PF13520">
    <property type="entry name" value="AA_permease_2"/>
    <property type="match status" value="1"/>
</dbReference>
<keyword evidence="5 7" id="KW-1133">Transmembrane helix</keyword>
<dbReference type="Gene3D" id="1.20.1740.10">
    <property type="entry name" value="Amino acid/polyamine transporter I"/>
    <property type="match status" value="1"/>
</dbReference>
<dbReference type="GO" id="GO:0022857">
    <property type="term" value="F:transmembrane transporter activity"/>
    <property type="evidence" value="ECO:0007669"/>
    <property type="project" value="InterPro"/>
</dbReference>
<dbReference type="RefSeq" id="WP_177269940.1">
    <property type="nucleotide sequence ID" value="NZ_JACRTA010000001.1"/>
</dbReference>
<evidence type="ECO:0000256" key="6">
    <source>
        <dbReference type="ARBA" id="ARBA00023136"/>
    </source>
</evidence>
<keyword evidence="6 7" id="KW-0472">Membrane</keyword>
<dbReference type="PANTHER" id="PTHR45826:SF2">
    <property type="entry name" value="AMINO ACID TRANSPORTER"/>
    <property type="match status" value="1"/>
</dbReference>
<proteinExistence type="predicted"/>
<feature type="transmembrane region" description="Helical" evidence="7">
    <location>
        <begin position="229"/>
        <end position="255"/>
    </location>
</feature>
<evidence type="ECO:0000256" key="4">
    <source>
        <dbReference type="ARBA" id="ARBA00022692"/>
    </source>
</evidence>
<feature type="transmembrane region" description="Helical" evidence="7">
    <location>
        <begin position="493"/>
        <end position="517"/>
    </location>
</feature>
<dbReference type="AlphaFoldDB" id="A0A926I7K6"/>
<keyword evidence="4 7" id="KW-0812">Transmembrane</keyword>
<evidence type="ECO:0000256" key="5">
    <source>
        <dbReference type="ARBA" id="ARBA00022989"/>
    </source>
</evidence>
<feature type="transmembrane region" description="Helical" evidence="7">
    <location>
        <begin position="275"/>
        <end position="296"/>
    </location>
</feature>
<evidence type="ECO:0000256" key="7">
    <source>
        <dbReference type="SAM" id="Phobius"/>
    </source>
</evidence>
<feature type="transmembrane region" description="Helical" evidence="7">
    <location>
        <begin position="152"/>
        <end position="175"/>
    </location>
</feature>
<feature type="transmembrane region" description="Helical" evidence="7">
    <location>
        <begin position="41"/>
        <end position="60"/>
    </location>
</feature>
<dbReference type="InterPro" id="IPR002293">
    <property type="entry name" value="AA/rel_permease1"/>
</dbReference>
<reference evidence="8" key="1">
    <citation type="submission" date="2020-08" db="EMBL/GenBank/DDBJ databases">
        <title>Genome public.</title>
        <authorList>
            <person name="Liu C."/>
            <person name="Sun Q."/>
        </authorList>
    </citation>
    <scope>NUCLEOTIDE SEQUENCE</scope>
    <source>
        <strain evidence="8">NSJ-24</strain>
    </source>
</reference>
<gene>
    <name evidence="8" type="ORF">H8692_00345</name>
</gene>
<feature type="transmembrane region" description="Helical" evidence="7">
    <location>
        <begin position="15"/>
        <end position="35"/>
    </location>
</feature>